<dbReference type="InterPro" id="IPR032675">
    <property type="entry name" value="LRR_dom_sf"/>
</dbReference>
<dbReference type="AlphaFoldDB" id="A0A540KXQ2"/>
<dbReference type="PANTHER" id="PTHR47186">
    <property type="entry name" value="LEUCINE-RICH REPEAT-CONTAINING PROTEIN 57"/>
    <property type="match status" value="1"/>
</dbReference>
<evidence type="ECO:0000313" key="2">
    <source>
        <dbReference type="Proteomes" id="UP000315295"/>
    </source>
</evidence>
<dbReference type="EMBL" id="VIEB01000880">
    <property type="protein sequence ID" value="TQD79005.1"/>
    <property type="molecule type" value="Genomic_DNA"/>
</dbReference>
<gene>
    <name evidence="1" type="ORF">C1H46_035482</name>
</gene>
<proteinExistence type="predicted"/>
<dbReference type="Proteomes" id="UP000315295">
    <property type="component" value="Unassembled WGS sequence"/>
</dbReference>
<keyword evidence="2" id="KW-1185">Reference proteome</keyword>
<accession>A0A540KXQ2</accession>
<name>A0A540KXQ2_MALBA</name>
<evidence type="ECO:0000313" key="1">
    <source>
        <dbReference type="EMBL" id="TQD79005.1"/>
    </source>
</evidence>
<dbReference type="InterPro" id="IPR001611">
    <property type="entry name" value="Leu-rich_rpt"/>
</dbReference>
<reference evidence="1 2" key="1">
    <citation type="journal article" date="2019" name="G3 (Bethesda)">
        <title>Sequencing of a Wild Apple (Malus baccata) Genome Unravels the Differences Between Cultivated and Wild Apple Species Regarding Disease Resistance and Cold Tolerance.</title>
        <authorList>
            <person name="Chen X."/>
        </authorList>
    </citation>
    <scope>NUCLEOTIDE SEQUENCE [LARGE SCALE GENOMIC DNA]</scope>
    <source>
        <strain evidence="2">cv. Shandingzi</strain>
        <tissue evidence="1">Leaves</tissue>
    </source>
</reference>
<organism evidence="1 2">
    <name type="scientific">Malus baccata</name>
    <name type="common">Siberian crab apple</name>
    <name type="synonym">Pyrus baccata</name>
    <dbReference type="NCBI Taxonomy" id="106549"/>
    <lineage>
        <taxon>Eukaryota</taxon>
        <taxon>Viridiplantae</taxon>
        <taxon>Streptophyta</taxon>
        <taxon>Embryophyta</taxon>
        <taxon>Tracheophyta</taxon>
        <taxon>Spermatophyta</taxon>
        <taxon>Magnoliopsida</taxon>
        <taxon>eudicotyledons</taxon>
        <taxon>Gunneridae</taxon>
        <taxon>Pentapetalae</taxon>
        <taxon>rosids</taxon>
        <taxon>fabids</taxon>
        <taxon>Rosales</taxon>
        <taxon>Rosaceae</taxon>
        <taxon>Amygdaloideae</taxon>
        <taxon>Maleae</taxon>
        <taxon>Malus</taxon>
    </lineage>
</organism>
<sequence>MIEGLDLNDCNITDGAVLEVIGSLSSLRVLDLGGNGFNRLPILSGLSQLQLLYLNHCKNLQTIPDLPKNLIELRANYCTALEIMPDFSEMSKMRKLELKDCRKLKDIPNLENSLDYMDSIHMERCTSLTDTFKENLRTKNAFGGIFLSGNDIPNRLAYVAREDEIVKFEVPPSIDYIGGLALGIVYSSDNSDCTGPLTIDVVNRTQRTKFCIWTMEATVTASHEYYLWLGNLSNKKLNLKGGDMVLVKAEFYGRNNRLKVNKTGVDIVKWDLSDGGTIWYDYETMSYESDEDTDNDTQLDYNHVFLCYKTPEAWPWRIEGSESDPLPKFFASTLKAHKNDITIKVHFPAQFADVFYCFSYCFLFPGATEFWC</sequence>
<dbReference type="SUPFAM" id="SSF52058">
    <property type="entry name" value="L domain-like"/>
    <property type="match status" value="1"/>
</dbReference>
<dbReference type="PANTHER" id="PTHR47186:SF3">
    <property type="entry name" value="OS09G0267800 PROTEIN"/>
    <property type="match status" value="1"/>
</dbReference>
<protein>
    <submittedName>
        <fullName evidence="1">Uncharacterized protein</fullName>
    </submittedName>
</protein>
<dbReference type="PROSITE" id="PS51450">
    <property type="entry name" value="LRR"/>
    <property type="match status" value="1"/>
</dbReference>
<dbReference type="Gene3D" id="3.80.10.10">
    <property type="entry name" value="Ribonuclease Inhibitor"/>
    <property type="match status" value="1"/>
</dbReference>
<comment type="caution">
    <text evidence="1">The sequence shown here is derived from an EMBL/GenBank/DDBJ whole genome shotgun (WGS) entry which is preliminary data.</text>
</comment>